<feature type="binding site" evidence="2">
    <location>
        <position position="75"/>
    </location>
    <ligand>
        <name>Mg(2+)</name>
        <dbReference type="ChEBI" id="CHEBI:18420"/>
        <label>4</label>
    </ligand>
</feature>
<keyword evidence="2" id="KW-0547">Nucleotide-binding</keyword>
<keyword evidence="1 2" id="KW-0784">Thiamine biosynthesis</keyword>
<dbReference type="UniPathway" id="UPA00060">
    <property type="reaction ID" value="UER00142"/>
</dbReference>
<dbReference type="PANTHER" id="PTHR30270:SF0">
    <property type="entry name" value="THIAMINE-MONOPHOSPHATE KINASE"/>
    <property type="match status" value="1"/>
</dbReference>
<reference evidence="5 6" key="1">
    <citation type="submission" date="2018-04" db="EMBL/GenBank/DDBJ databases">
        <title>Genomic Encyclopedia of Type Strains, Phase IV (KMG-IV): sequencing the most valuable type-strain genomes for metagenomic binning, comparative biology and taxonomic classification.</title>
        <authorList>
            <person name="Goeker M."/>
        </authorList>
    </citation>
    <scope>NUCLEOTIDE SEQUENCE [LARGE SCALE GENOMIC DNA]</scope>
    <source>
        <strain evidence="5 6">DSM 28688</strain>
    </source>
</reference>
<dbReference type="Pfam" id="PF00586">
    <property type="entry name" value="AIRS"/>
    <property type="match status" value="1"/>
</dbReference>
<dbReference type="Proteomes" id="UP000245887">
    <property type="component" value="Unassembled WGS sequence"/>
</dbReference>
<dbReference type="RefSeq" id="WP_116919699.1">
    <property type="nucleotide sequence ID" value="NZ_QEKQ01000009.1"/>
</dbReference>
<proteinExistence type="inferred from homology"/>
<feature type="binding site" evidence="2">
    <location>
        <position position="209"/>
    </location>
    <ligand>
        <name>Mg(2+)</name>
        <dbReference type="ChEBI" id="CHEBI:18420"/>
        <label>3</label>
    </ligand>
</feature>
<comment type="caution">
    <text evidence="5">The sequence shown here is derived from an EMBL/GenBank/DDBJ whole genome shotgun (WGS) entry which is preliminary data.</text>
</comment>
<keyword evidence="2" id="KW-0808">Transferase</keyword>
<comment type="pathway">
    <text evidence="2">Cofactor biosynthesis; thiamine diphosphate biosynthesis; thiamine diphosphate from thiamine phosphate: step 1/1.</text>
</comment>
<feature type="binding site" evidence="2">
    <location>
        <position position="30"/>
    </location>
    <ligand>
        <name>Mg(2+)</name>
        <dbReference type="ChEBI" id="CHEBI:18420"/>
        <label>3</label>
    </ligand>
</feature>
<feature type="domain" description="PurM-like C-terminal" evidence="4">
    <location>
        <begin position="151"/>
        <end position="260"/>
    </location>
</feature>
<evidence type="ECO:0000256" key="1">
    <source>
        <dbReference type="ARBA" id="ARBA00022977"/>
    </source>
</evidence>
<feature type="binding site" evidence="2">
    <location>
        <begin position="121"/>
        <end position="122"/>
    </location>
    <ligand>
        <name>ATP</name>
        <dbReference type="ChEBI" id="CHEBI:30616"/>
    </ligand>
</feature>
<evidence type="ECO:0000259" key="3">
    <source>
        <dbReference type="Pfam" id="PF00586"/>
    </source>
</evidence>
<feature type="domain" description="PurM-like N-terminal" evidence="3">
    <location>
        <begin position="28"/>
        <end position="138"/>
    </location>
</feature>
<feature type="binding site" evidence="2">
    <location>
        <position position="122"/>
    </location>
    <ligand>
        <name>Mg(2+)</name>
        <dbReference type="ChEBI" id="CHEBI:18420"/>
        <label>1</label>
    </ligand>
</feature>
<feature type="binding site" evidence="2">
    <location>
        <position position="45"/>
    </location>
    <ligand>
        <name>Mg(2+)</name>
        <dbReference type="ChEBI" id="CHEBI:18420"/>
        <label>4</label>
    </ligand>
</feature>
<dbReference type="InterPro" id="IPR006283">
    <property type="entry name" value="ThiL-like"/>
</dbReference>
<dbReference type="GO" id="GO:0000287">
    <property type="term" value="F:magnesium ion binding"/>
    <property type="evidence" value="ECO:0007669"/>
    <property type="project" value="UniProtKB-UniRule"/>
</dbReference>
<dbReference type="GO" id="GO:0009228">
    <property type="term" value="P:thiamine biosynthetic process"/>
    <property type="evidence" value="ECO:0007669"/>
    <property type="project" value="UniProtKB-KW"/>
</dbReference>
<feature type="binding site" evidence="2">
    <location>
        <position position="259"/>
    </location>
    <ligand>
        <name>substrate</name>
    </ligand>
</feature>
<feature type="binding site" evidence="2">
    <location>
        <position position="146"/>
    </location>
    <ligand>
        <name>ATP</name>
        <dbReference type="ChEBI" id="CHEBI:30616"/>
    </ligand>
</feature>
<dbReference type="GO" id="GO:0005524">
    <property type="term" value="F:ATP binding"/>
    <property type="evidence" value="ECO:0007669"/>
    <property type="project" value="UniProtKB-UniRule"/>
</dbReference>
<comment type="catalytic activity">
    <reaction evidence="2">
        <text>thiamine phosphate + ATP = thiamine diphosphate + ADP</text>
        <dbReference type="Rhea" id="RHEA:15913"/>
        <dbReference type="ChEBI" id="CHEBI:30616"/>
        <dbReference type="ChEBI" id="CHEBI:37575"/>
        <dbReference type="ChEBI" id="CHEBI:58937"/>
        <dbReference type="ChEBI" id="CHEBI:456216"/>
        <dbReference type="EC" id="2.7.4.16"/>
    </reaction>
</comment>
<evidence type="ECO:0000256" key="2">
    <source>
        <dbReference type="HAMAP-Rule" id="MF_02128"/>
    </source>
</evidence>
<feature type="binding site" evidence="2">
    <location>
        <position position="310"/>
    </location>
    <ligand>
        <name>substrate</name>
    </ligand>
</feature>
<evidence type="ECO:0000259" key="4">
    <source>
        <dbReference type="Pfam" id="PF02769"/>
    </source>
</evidence>
<evidence type="ECO:0000313" key="5">
    <source>
        <dbReference type="EMBL" id="PVY70397.1"/>
    </source>
</evidence>
<sequence>MDEFELIRRFVDPVARATRNEAVRLGPGDDGAIQSVPAGYELVFSIDTMVAGVHFPNAYPGHCLATRALGAAVSDLAAMGADPVCFTLSLTLPHSDEAFLSSFFQSLSDRAQALGVALAGGDVTAGPLSVSVQAHGQVPAGAAITRGGAKPDQLVVVSGTLGDAAGALDMLDRDRPNEYQGALLARYHRPEPRLALGQRLRSMATAAVDVSDGLLADLGHLLVASGCGATIDASAVPCSDALLRCAGQGAGVLALTGGDDYELCFTLPEVQWSDELSETVPLTVIGRTQPAPGLDVVNRPPGLNRAMTGYDHFGGGRE</sequence>
<dbReference type="Gene3D" id="3.30.1330.10">
    <property type="entry name" value="PurM-like, N-terminal domain"/>
    <property type="match status" value="1"/>
</dbReference>
<keyword evidence="2" id="KW-0460">Magnesium</keyword>
<feature type="binding site" evidence="2">
    <location>
        <position position="30"/>
    </location>
    <ligand>
        <name>Mg(2+)</name>
        <dbReference type="ChEBI" id="CHEBI:18420"/>
        <label>4</label>
    </ligand>
</feature>
<dbReference type="OrthoDB" id="9802811at2"/>
<dbReference type="PIRSF" id="PIRSF005303">
    <property type="entry name" value="Thiam_monoph_kin"/>
    <property type="match status" value="1"/>
</dbReference>
<evidence type="ECO:0000313" key="6">
    <source>
        <dbReference type="Proteomes" id="UP000245887"/>
    </source>
</evidence>
<keyword evidence="2" id="KW-0067">ATP-binding</keyword>
<dbReference type="EC" id="2.7.4.16" evidence="2"/>
<keyword evidence="2" id="KW-0479">Metal-binding</keyword>
<feature type="binding site" evidence="2">
    <location>
        <position position="75"/>
    </location>
    <ligand>
        <name>Mg(2+)</name>
        <dbReference type="ChEBI" id="CHEBI:18420"/>
        <label>3</label>
    </ligand>
</feature>
<feature type="binding site" evidence="2">
    <location>
        <position position="47"/>
    </location>
    <ligand>
        <name>Mg(2+)</name>
        <dbReference type="ChEBI" id="CHEBI:18420"/>
        <label>2</label>
    </ligand>
</feature>
<gene>
    <name evidence="2" type="primary">thiL</name>
    <name evidence="5" type="ORF">C8D92_109150</name>
</gene>
<name>A0A2U1CU42_9GAMM</name>
<dbReference type="NCBIfam" id="TIGR01379">
    <property type="entry name" value="thiL"/>
    <property type="match status" value="1"/>
</dbReference>
<dbReference type="HAMAP" id="MF_02128">
    <property type="entry name" value="TMP_kinase"/>
    <property type="match status" value="1"/>
</dbReference>
<dbReference type="PANTHER" id="PTHR30270">
    <property type="entry name" value="THIAMINE-MONOPHOSPHATE KINASE"/>
    <property type="match status" value="1"/>
</dbReference>
<dbReference type="InterPro" id="IPR016188">
    <property type="entry name" value="PurM-like_N"/>
</dbReference>
<feature type="binding site" evidence="2">
    <location>
        <position position="54"/>
    </location>
    <ligand>
        <name>substrate</name>
    </ligand>
</feature>
<dbReference type="SUPFAM" id="SSF56042">
    <property type="entry name" value="PurM C-terminal domain-like"/>
    <property type="match status" value="1"/>
</dbReference>
<feature type="binding site" evidence="2">
    <location>
        <position position="212"/>
    </location>
    <ligand>
        <name>Mg(2+)</name>
        <dbReference type="ChEBI" id="CHEBI:18420"/>
        <label>5</label>
    </ligand>
</feature>
<dbReference type="EMBL" id="QEKQ01000009">
    <property type="protein sequence ID" value="PVY70397.1"/>
    <property type="molecule type" value="Genomic_DNA"/>
</dbReference>
<organism evidence="5 6">
    <name type="scientific">Tamilnaduibacter salinus</name>
    <dbReference type="NCBI Taxonomy" id="1484056"/>
    <lineage>
        <taxon>Bacteria</taxon>
        <taxon>Pseudomonadati</taxon>
        <taxon>Pseudomonadota</taxon>
        <taxon>Gammaproteobacteria</taxon>
        <taxon>Pseudomonadales</taxon>
        <taxon>Marinobacteraceae</taxon>
        <taxon>Tamilnaduibacter</taxon>
    </lineage>
</organism>
<dbReference type="Pfam" id="PF02769">
    <property type="entry name" value="AIRS_C"/>
    <property type="match status" value="1"/>
</dbReference>
<dbReference type="CDD" id="cd02194">
    <property type="entry name" value="ThiL"/>
    <property type="match status" value="1"/>
</dbReference>
<protein>
    <recommendedName>
        <fullName evidence="2">Thiamine-monophosphate kinase</fullName>
        <shortName evidence="2">TMP kinase</shortName>
        <shortName evidence="2">Thiamine-phosphate kinase</shortName>
        <ecNumber evidence="2">2.7.4.16</ecNumber>
    </recommendedName>
</protein>
<comment type="similarity">
    <text evidence="2">Belongs to the thiamine-monophosphate kinase family.</text>
</comment>
<dbReference type="GO" id="GO:0009030">
    <property type="term" value="F:thiamine-phosphate kinase activity"/>
    <property type="evidence" value="ECO:0007669"/>
    <property type="project" value="UniProtKB-UniRule"/>
</dbReference>
<dbReference type="AlphaFoldDB" id="A0A2U1CU42"/>
<accession>A0A2U1CU42</accession>
<keyword evidence="2 5" id="KW-0418">Kinase</keyword>
<dbReference type="InterPro" id="IPR010918">
    <property type="entry name" value="PurM-like_C_dom"/>
</dbReference>
<dbReference type="Gene3D" id="3.90.650.10">
    <property type="entry name" value="PurM-like C-terminal domain"/>
    <property type="match status" value="1"/>
</dbReference>
<dbReference type="SUPFAM" id="SSF55326">
    <property type="entry name" value="PurM N-terminal domain-like"/>
    <property type="match status" value="1"/>
</dbReference>
<dbReference type="GO" id="GO:0009229">
    <property type="term" value="P:thiamine diphosphate biosynthetic process"/>
    <property type="evidence" value="ECO:0007669"/>
    <property type="project" value="UniProtKB-UniRule"/>
</dbReference>
<comment type="miscellaneous">
    <text evidence="2">Reaction mechanism of ThiL seems to utilize a direct, inline transfer of the gamma-phosphate of ATP to TMP rather than a phosphorylated enzyme intermediate.</text>
</comment>
<dbReference type="InterPro" id="IPR036921">
    <property type="entry name" value="PurM-like_N_sf"/>
</dbReference>
<feature type="binding site" evidence="2">
    <location>
        <position position="47"/>
    </location>
    <ligand>
        <name>Mg(2+)</name>
        <dbReference type="ChEBI" id="CHEBI:18420"/>
        <label>1</label>
    </ligand>
</feature>
<comment type="function">
    <text evidence="2">Catalyzes the ATP-dependent phosphorylation of thiamine-monophosphate (TMP) to form thiamine-pyrophosphate (TPP), the active form of vitamin B1.</text>
</comment>
<feature type="binding site" evidence="2">
    <location>
        <position position="75"/>
    </location>
    <ligand>
        <name>Mg(2+)</name>
        <dbReference type="ChEBI" id="CHEBI:18420"/>
        <label>2</label>
    </ligand>
</feature>
<dbReference type="InterPro" id="IPR036676">
    <property type="entry name" value="PurM-like_C_sf"/>
</dbReference>
<comment type="caution">
    <text evidence="2">Lacks conserved residue(s) required for the propagation of feature annotation.</text>
</comment>
<feature type="binding site" evidence="2">
    <location>
        <position position="211"/>
    </location>
    <ligand>
        <name>ATP</name>
        <dbReference type="ChEBI" id="CHEBI:30616"/>
    </ligand>
</feature>